<sequence>MLVPGRATGVALFKAQEFLTSFKMVSRAVCTCRHRGPKWMGRLASLKISSRIDAVMPSLRSISLSSLSSHCSTASLEDVLMLRGTCESSSCLMTCAICCILSSMSVTHIPLTPPPKRGP</sequence>
<reference evidence="1" key="1">
    <citation type="journal article" date="2014" name="Genome Biol. Evol.">
        <title>Pangenome evidence for extensive interdomain horizontal transfer affecting lineage core and shell genes in uncultured planktonic thaumarchaeota and euryarchaeota.</title>
        <authorList>
            <person name="Deschamps P."/>
            <person name="Zivanovic Y."/>
            <person name="Moreira D."/>
            <person name="Rodriguez-Valera F."/>
            <person name="Lopez-Garcia P."/>
        </authorList>
    </citation>
    <scope>NUCLEOTIDE SEQUENCE</scope>
</reference>
<accession>A0A075GMZ7</accession>
<dbReference type="AlphaFoldDB" id="A0A075GMZ7"/>
<evidence type="ECO:0000313" key="1">
    <source>
        <dbReference type="EMBL" id="AIF05249.1"/>
    </source>
</evidence>
<dbReference type="EMBL" id="KF900733">
    <property type="protein sequence ID" value="AIF05249.1"/>
    <property type="molecule type" value="Genomic_DNA"/>
</dbReference>
<name>A0A075GMZ7_9EURY</name>
<organism evidence="1">
    <name type="scientific">uncultured marine group II/III euryarchaeote KM3_181_C06</name>
    <dbReference type="NCBI Taxonomy" id="1457944"/>
    <lineage>
        <taxon>Archaea</taxon>
        <taxon>Methanobacteriati</taxon>
        <taxon>Methanobacteriota</taxon>
        <taxon>environmental samples</taxon>
    </lineage>
</organism>
<proteinExistence type="predicted"/>
<protein>
    <submittedName>
        <fullName evidence="1">Uncharacterized protein</fullName>
    </submittedName>
</protein>